<evidence type="ECO:0000256" key="3">
    <source>
        <dbReference type="ARBA" id="ARBA00023295"/>
    </source>
</evidence>
<protein>
    <submittedName>
        <fullName evidence="6">Beta-glucanase</fullName>
    </submittedName>
</protein>
<reference evidence="7" key="2">
    <citation type="journal article" date="2022" name="Appl. Microbiol. Biotechnol.">
        <title>Unusual substrate specificity in GH family 12: structure-function analysis of glucanases Bgh12A and Xgh12B from Aspergillus cervinus, and Egh12 from Thielavia terrestris.</title>
        <authorList>
            <person name="Rykov S.V."/>
            <person name="Selimzyanova A.I."/>
            <person name="Nikolaeva A.Y."/>
            <person name="Lazarenko V.A."/>
            <person name="Tsurin N.V."/>
            <person name="Akentyev P.I."/>
            <person name="Zverlov V.V."/>
            <person name="Liebl W."/>
            <person name="Schwarz W.H."/>
            <person name="Berezina O.V."/>
        </authorList>
    </citation>
    <scope>X-RAY CRYSTALLOGRAPHY (2.17 ANGSTROMS) OF 17-238</scope>
    <scope>DISULFIDE BONDS</scope>
</reference>
<keyword evidence="3 4" id="KW-0326">Glycosidase</keyword>
<feature type="chain" id="PRO_5018250375" evidence="5">
    <location>
        <begin position="17"/>
        <end position="238"/>
    </location>
</feature>
<feature type="signal peptide" evidence="5">
    <location>
        <begin position="1"/>
        <end position="16"/>
    </location>
</feature>
<dbReference type="InterPro" id="IPR002594">
    <property type="entry name" value="GH12"/>
</dbReference>
<accession>A0A3G2C3I4</accession>
<dbReference type="AlphaFoldDB" id="A0A3G2C3I4"/>
<sequence length="238" mass="25702">MKTFALVSSFAAAALAQSQSLCAQYASYTGSTYGLNNNLWGEASGSGSQCTYLNSASSSSINWYTTWTWSGNANEVKSYANSQLLSFTKKYVSNIGSIPTTAQWSLSNTGVNADVAYDLFTSSNINHVTYSGDYELMIWLGRYGSIQPIGSQIATATIAGYTWEVWYGGSSSQWTYSYVASSPITSFSGDIIDFFHDMTNNHGFPASSQYLIDLQFGTEPFTGGPTTLTVSSWSASVN</sequence>
<evidence type="ECO:0007829" key="7">
    <source>
        <dbReference type="PDB" id="7P1Z"/>
    </source>
</evidence>
<keyword evidence="2 5" id="KW-0732">Signal</keyword>
<dbReference type="PANTHER" id="PTHR34002">
    <property type="entry name" value="BLR1656 PROTEIN"/>
    <property type="match status" value="1"/>
</dbReference>
<evidence type="ECO:0000313" key="6">
    <source>
        <dbReference type="EMBL" id="AYM46706.1"/>
    </source>
</evidence>
<dbReference type="Gene3D" id="2.60.120.180">
    <property type="match status" value="1"/>
</dbReference>
<dbReference type="InterPro" id="IPR013319">
    <property type="entry name" value="GH11/12"/>
</dbReference>
<evidence type="ECO:0000256" key="4">
    <source>
        <dbReference type="RuleBase" id="RU361163"/>
    </source>
</evidence>
<dbReference type="GO" id="GO:0000272">
    <property type="term" value="P:polysaccharide catabolic process"/>
    <property type="evidence" value="ECO:0007669"/>
    <property type="project" value="UniProtKB-KW"/>
</dbReference>
<keyword evidence="4" id="KW-0119">Carbohydrate metabolism</keyword>
<keyword evidence="7" id="KW-0002">3D-structure</keyword>
<reference evidence="6" key="1">
    <citation type="submission" date="2017-12" db="EMBL/GenBank/DDBJ databases">
        <title>New b-glucanase GH12 family from Aspergillus cervinus VKPM F-612.</title>
        <authorList>
            <person name="Rykov S.V."/>
            <person name="Berezina O.V."/>
        </authorList>
    </citation>
    <scope>NUCLEOTIDE SEQUENCE</scope>
    <source>
        <strain evidence="6">VKPM F-612</strain>
    </source>
</reference>
<comment type="similarity">
    <text evidence="1 4">Belongs to the glycosyl hydrolase 12 (cellulase H) family.</text>
</comment>
<dbReference type="SMR" id="A0A3G2C3I4"/>
<dbReference type="Pfam" id="PF01670">
    <property type="entry name" value="Glyco_hydro_12"/>
    <property type="match status" value="1"/>
</dbReference>
<dbReference type="PDB" id="7P1Z">
    <property type="method" value="X-ray"/>
    <property type="resolution" value="2.17 A"/>
    <property type="chains" value="A/B/C=17-238"/>
</dbReference>
<dbReference type="GO" id="GO:0008810">
    <property type="term" value="F:cellulase activity"/>
    <property type="evidence" value="ECO:0007669"/>
    <property type="project" value="InterPro"/>
</dbReference>
<feature type="disulfide bond" evidence="7">
    <location>
        <begin position="22"/>
        <end position="50"/>
    </location>
</feature>
<gene>
    <name evidence="6" type="primary">GH12a</name>
</gene>
<organism evidence="6">
    <name type="scientific">Aspergillus cervinus</name>
    <dbReference type="NCBI Taxonomy" id="41749"/>
    <lineage>
        <taxon>Eukaryota</taxon>
        <taxon>Fungi</taxon>
        <taxon>Dikarya</taxon>
        <taxon>Ascomycota</taxon>
        <taxon>Pezizomycotina</taxon>
        <taxon>Eurotiomycetes</taxon>
        <taxon>Eurotiomycetidae</taxon>
        <taxon>Eurotiales</taxon>
        <taxon>Aspergillaceae</taxon>
        <taxon>Aspergillus</taxon>
        <taxon>Aspergillus subgen. Fumigati</taxon>
    </lineage>
</organism>
<dbReference type="EMBL" id="MG735706">
    <property type="protein sequence ID" value="AYM46706.1"/>
    <property type="molecule type" value="Genomic_DNA"/>
</dbReference>
<dbReference type="PANTHER" id="PTHR34002:SF10">
    <property type="entry name" value="PUTATIVE-RELATED"/>
    <property type="match status" value="1"/>
</dbReference>
<evidence type="ECO:0000256" key="5">
    <source>
        <dbReference type="SAM" id="SignalP"/>
    </source>
</evidence>
<keyword evidence="4" id="KW-0378">Hydrolase</keyword>
<dbReference type="SUPFAM" id="SSF49899">
    <property type="entry name" value="Concanavalin A-like lectins/glucanases"/>
    <property type="match status" value="1"/>
</dbReference>
<name>A0A3G2C3I4_9EURO</name>
<keyword evidence="4" id="KW-0624">Polysaccharide degradation</keyword>
<dbReference type="InterPro" id="IPR013320">
    <property type="entry name" value="ConA-like_dom_sf"/>
</dbReference>
<evidence type="ECO:0000256" key="1">
    <source>
        <dbReference type="ARBA" id="ARBA00005519"/>
    </source>
</evidence>
<proteinExistence type="evidence at protein level"/>
<evidence type="ECO:0000256" key="2">
    <source>
        <dbReference type="ARBA" id="ARBA00022729"/>
    </source>
</evidence>